<keyword evidence="1" id="KW-1133">Transmembrane helix</keyword>
<keyword evidence="1" id="KW-0472">Membrane</keyword>
<dbReference type="PANTHER" id="PTHR14969:SF59">
    <property type="entry name" value="DOLICHYLDIPHOSPHATASE"/>
    <property type="match status" value="1"/>
</dbReference>
<name>A0A9P7VS55_9AGAR</name>
<feature type="transmembrane region" description="Helical" evidence="1">
    <location>
        <begin position="137"/>
        <end position="158"/>
    </location>
</feature>
<dbReference type="Proteomes" id="UP000812287">
    <property type="component" value="Unassembled WGS sequence"/>
</dbReference>
<protein>
    <submittedName>
        <fullName evidence="3">PAP2-domain-containing protein</fullName>
    </submittedName>
</protein>
<proteinExistence type="predicted"/>
<keyword evidence="4" id="KW-1185">Reference proteome</keyword>
<dbReference type="AlphaFoldDB" id="A0A9P7VS55"/>
<evidence type="ECO:0000256" key="1">
    <source>
        <dbReference type="SAM" id="Phobius"/>
    </source>
</evidence>
<dbReference type="InterPro" id="IPR000326">
    <property type="entry name" value="PAP2/HPO"/>
</dbReference>
<reference evidence="3" key="1">
    <citation type="submission" date="2020-11" db="EMBL/GenBank/DDBJ databases">
        <title>Adaptations for nitrogen fixation in a non-lichenized fungal sporocarp promotes dispersal by wood-feeding termites.</title>
        <authorList>
            <consortium name="DOE Joint Genome Institute"/>
            <person name="Koch R.A."/>
            <person name="Yoon G."/>
            <person name="Arayal U."/>
            <person name="Lail K."/>
            <person name="Amirebrahimi M."/>
            <person name="Labutti K."/>
            <person name="Lipzen A."/>
            <person name="Riley R."/>
            <person name="Barry K."/>
            <person name="Henrissat B."/>
            <person name="Grigoriev I.V."/>
            <person name="Herr J.R."/>
            <person name="Aime M.C."/>
        </authorList>
    </citation>
    <scope>NUCLEOTIDE SEQUENCE</scope>
    <source>
        <strain evidence="3">MCA 3950</strain>
    </source>
</reference>
<dbReference type="PANTHER" id="PTHR14969">
    <property type="entry name" value="SPHINGOSINE-1-PHOSPHATE PHOSPHOHYDROLASE"/>
    <property type="match status" value="1"/>
</dbReference>
<dbReference type="SUPFAM" id="SSF48317">
    <property type="entry name" value="Acid phosphatase/Vanadium-dependent haloperoxidase"/>
    <property type="match status" value="1"/>
</dbReference>
<sequence length="220" mass="25699">MPAYASLAVQTREYVVIVMWAGQFACEALSWLIKRAVKENRPAGSVGVCCENRFHAHVHIFQRIGNGYGFPSSHSQYMGYFATFLICHLYFQHKFGTTGYTLLDFTWRVLVYFAICSWALLVAYSRYALGYHNAHQILWGFGIGVFFAIMLFVASQILPRRQPSSIFGKLKIFLLANPVSTWFQIRDGWDVWADGGREHEWLRWRKEWDSKRRRHDKKQS</sequence>
<organism evidence="3 4">
    <name type="scientific">Guyanagaster necrorhizus</name>
    <dbReference type="NCBI Taxonomy" id="856835"/>
    <lineage>
        <taxon>Eukaryota</taxon>
        <taxon>Fungi</taxon>
        <taxon>Dikarya</taxon>
        <taxon>Basidiomycota</taxon>
        <taxon>Agaricomycotina</taxon>
        <taxon>Agaricomycetes</taxon>
        <taxon>Agaricomycetidae</taxon>
        <taxon>Agaricales</taxon>
        <taxon>Marasmiineae</taxon>
        <taxon>Physalacriaceae</taxon>
        <taxon>Guyanagaster</taxon>
    </lineage>
</organism>
<gene>
    <name evidence="3" type="ORF">BT62DRAFT_951264</name>
</gene>
<dbReference type="RefSeq" id="XP_043038474.1">
    <property type="nucleotide sequence ID" value="XM_043188174.1"/>
</dbReference>
<dbReference type="InterPro" id="IPR036938">
    <property type="entry name" value="PAP2/HPO_sf"/>
</dbReference>
<comment type="caution">
    <text evidence="3">The sequence shown here is derived from an EMBL/GenBank/DDBJ whole genome shotgun (WGS) entry which is preliminary data.</text>
</comment>
<dbReference type="GeneID" id="66110471"/>
<dbReference type="Gene3D" id="1.20.144.10">
    <property type="entry name" value="Phosphatidic acid phosphatase type 2/haloperoxidase"/>
    <property type="match status" value="1"/>
</dbReference>
<dbReference type="EMBL" id="MU250538">
    <property type="protein sequence ID" value="KAG7444974.1"/>
    <property type="molecule type" value="Genomic_DNA"/>
</dbReference>
<dbReference type="OrthoDB" id="302705at2759"/>
<dbReference type="SMART" id="SM00014">
    <property type="entry name" value="acidPPc"/>
    <property type="match status" value="1"/>
</dbReference>
<evidence type="ECO:0000259" key="2">
    <source>
        <dbReference type="SMART" id="SM00014"/>
    </source>
</evidence>
<keyword evidence="1" id="KW-0812">Transmembrane</keyword>
<dbReference type="Pfam" id="PF01569">
    <property type="entry name" value="PAP2"/>
    <property type="match status" value="1"/>
</dbReference>
<dbReference type="GO" id="GO:0042392">
    <property type="term" value="F:sphingosine-1-phosphate phosphatase activity"/>
    <property type="evidence" value="ECO:0007669"/>
    <property type="project" value="TreeGrafter"/>
</dbReference>
<feature type="transmembrane region" description="Helical" evidence="1">
    <location>
        <begin position="105"/>
        <end position="125"/>
    </location>
</feature>
<feature type="transmembrane region" description="Helical" evidence="1">
    <location>
        <begin position="14"/>
        <end position="33"/>
    </location>
</feature>
<accession>A0A9P7VS55</accession>
<evidence type="ECO:0000313" key="3">
    <source>
        <dbReference type="EMBL" id="KAG7444974.1"/>
    </source>
</evidence>
<evidence type="ECO:0000313" key="4">
    <source>
        <dbReference type="Proteomes" id="UP000812287"/>
    </source>
</evidence>
<feature type="domain" description="Phosphatidic acid phosphatase type 2/haloperoxidase" evidence="2">
    <location>
        <begin position="16"/>
        <end position="152"/>
    </location>
</feature>